<accession>A0A5J4V8T1</accession>
<dbReference type="Proteomes" id="UP000324800">
    <property type="component" value="Unassembled WGS sequence"/>
</dbReference>
<organism evidence="2 3">
    <name type="scientific">Streblomastix strix</name>
    <dbReference type="NCBI Taxonomy" id="222440"/>
    <lineage>
        <taxon>Eukaryota</taxon>
        <taxon>Metamonada</taxon>
        <taxon>Preaxostyla</taxon>
        <taxon>Oxymonadida</taxon>
        <taxon>Streblomastigidae</taxon>
        <taxon>Streblomastix</taxon>
    </lineage>
</organism>
<name>A0A5J4V8T1_9EUKA</name>
<feature type="compositionally biased region" description="Basic and acidic residues" evidence="1">
    <location>
        <begin position="189"/>
        <end position="198"/>
    </location>
</feature>
<protein>
    <submittedName>
        <fullName evidence="2">Uncharacterized protein</fullName>
    </submittedName>
</protein>
<feature type="non-terminal residue" evidence="2">
    <location>
        <position position="619"/>
    </location>
</feature>
<gene>
    <name evidence="2" type="ORF">EZS28_025556</name>
</gene>
<feature type="compositionally biased region" description="Polar residues" evidence="1">
    <location>
        <begin position="573"/>
        <end position="584"/>
    </location>
</feature>
<feature type="region of interest" description="Disordered" evidence="1">
    <location>
        <begin position="127"/>
        <end position="270"/>
    </location>
</feature>
<feature type="compositionally biased region" description="Low complexity" evidence="1">
    <location>
        <begin position="588"/>
        <end position="597"/>
    </location>
</feature>
<proteinExistence type="predicted"/>
<feature type="compositionally biased region" description="Basic and acidic residues" evidence="1">
    <location>
        <begin position="563"/>
        <end position="572"/>
    </location>
</feature>
<evidence type="ECO:0000256" key="1">
    <source>
        <dbReference type="SAM" id="MobiDB-lite"/>
    </source>
</evidence>
<dbReference type="EMBL" id="SNRW01008835">
    <property type="protein sequence ID" value="KAA6378918.1"/>
    <property type="molecule type" value="Genomic_DNA"/>
</dbReference>
<comment type="caution">
    <text evidence="2">The sequence shown here is derived from an EMBL/GenBank/DDBJ whole genome shotgun (WGS) entry which is preliminary data.</text>
</comment>
<evidence type="ECO:0000313" key="2">
    <source>
        <dbReference type="EMBL" id="KAA6378918.1"/>
    </source>
</evidence>
<dbReference type="AlphaFoldDB" id="A0A5J4V8T1"/>
<feature type="region of interest" description="Disordered" evidence="1">
    <location>
        <begin position="476"/>
        <end position="598"/>
    </location>
</feature>
<evidence type="ECO:0000313" key="3">
    <source>
        <dbReference type="Proteomes" id="UP000324800"/>
    </source>
</evidence>
<reference evidence="2 3" key="1">
    <citation type="submission" date="2019-03" db="EMBL/GenBank/DDBJ databases">
        <title>Single cell metagenomics reveals metabolic interactions within the superorganism composed of flagellate Streblomastix strix and complex community of Bacteroidetes bacteria on its surface.</title>
        <authorList>
            <person name="Treitli S.C."/>
            <person name="Kolisko M."/>
            <person name="Husnik F."/>
            <person name="Keeling P."/>
            <person name="Hampl V."/>
        </authorList>
    </citation>
    <scope>NUCLEOTIDE SEQUENCE [LARGE SCALE GENOMIC DNA]</scope>
    <source>
        <strain evidence="2">ST1C</strain>
    </source>
</reference>
<sequence length="619" mass="71028">MLFIRSYEDSWTQASINNSYLNPHYSDSFGDIGFIGYEYQNVINCNSEIKYWWENIIDQKSDNESRAIIGRSEKEEENMEDQLDVTLGLFKTLKEKKKRKKGKEGEGDETNIAEETIIIKQEQLTDGDVSASNIQQGEKQKKKRSRKKEKEIIISYRAPPNMSIAHQSKSALHRERKGRQKLFIGSQSEGKKQSKLNDNENIPIRPKLRLNVNQQQQEEINRRMPLSGPSNIQFPFDSESDENEEQSSEQSQIESGMSNDEDDGKSEEQQHIKSIAIPKQYIEQQPSQSTPNEFDHEALLPSVLQFTFYDQQYSDSKISIPSNITNISFSPDSTLICTCHQGPPHLLLHTITPFQRSSQVTLSLLELLGTDAQGTVGSIFGPLSDFSRILRNQPGKLNELNNNIQQTQFVQYKAFNGLRLGIDDRRINDYEKKAIDQWPIIKFRVTERLQASINQSESLSLEEDNQANVDYIDVTPDNQQQQSKMEKDEQTKINESQQEDSDVIVISDKTSDEEGENQEQEKEKIKRQQISPDRPKGQRGRPKGSGKGSKQQTDQKMLLINKSNERNIEIEKSSQSARDNASNRIQKDNNQSQSNQDIPVAKQHLQNLTRQKNMVRWAA</sequence>
<feature type="compositionally biased region" description="Acidic residues" evidence="1">
    <location>
        <begin position="238"/>
        <end position="247"/>
    </location>
</feature>